<dbReference type="Proteomes" id="UP001185779">
    <property type="component" value="Unassembled WGS sequence"/>
</dbReference>
<gene>
    <name evidence="1" type="ORF">R3P94_23715</name>
</gene>
<protein>
    <submittedName>
        <fullName evidence="1">Uncharacterized protein</fullName>
    </submittedName>
</protein>
<feature type="non-terminal residue" evidence="1">
    <location>
        <position position="1"/>
    </location>
</feature>
<sequence>RYSRSRPRVGNFSEHTWGSFLSPVNPETVDTDVVVGAVVAQEPTRIWSLTDLFYRLREDLHLERIRDSVEELVAFGYLEELASVGCDDLGCTDPLCGDLLMRVRVE</sequence>
<dbReference type="RefSeq" id="WP_317505786.1">
    <property type="nucleotide sequence ID" value="NZ_JAWLKI010000057.1"/>
</dbReference>
<accession>A0ABU4DKN1</accession>
<evidence type="ECO:0000313" key="2">
    <source>
        <dbReference type="Proteomes" id="UP001185779"/>
    </source>
</evidence>
<proteinExistence type="predicted"/>
<comment type="caution">
    <text evidence="1">The sequence shown here is derived from an EMBL/GenBank/DDBJ whole genome shotgun (WGS) entry which is preliminary data.</text>
</comment>
<organism evidence="1 2">
    <name type="scientific">Gordonia amicalis</name>
    <dbReference type="NCBI Taxonomy" id="89053"/>
    <lineage>
        <taxon>Bacteria</taxon>
        <taxon>Bacillati</taxon>
        <taxon>Actinomycetota</taxon>
        <taxon>Actinomycetes</taxon>
        <taxon>Mycobacteriales</taxon>
        <taxon>Gordoniaceae</taxon>
        <taxon>Gordonia</taxon>
    </lineage>
</organism>
<keyword evidence="2" id="KW-1185">Reference proteome</keyword>
<name>A0ABU4DKN1_9ACTN</name>
<reference evidence="1 2" key="1">
    <citation type="submission" date="2023-10" db="EMBL/GenBank/DDBJ databases">
        <title>Development of a sustainable strategy for remediation of hydrocarbon-contaminated territories based on the waste exchange concept.</title>
        <authorList>
            <person name="Krivoruchko A."/>
        </authorList>
    </citation>
    <scope>NUCLEOTIDE SEQUENCE [LARGE SCALE GENOMIC DNA]</scope>
    <source>
        <strain evidence="1 2">IEGM 1266</strain>
    </source>
</reference>
<dbReference type="EMBL" id="JAWLKI010000057">
    <property type="protein sequence ID" value="MDV6310268.1"/>
    <property type="molecule type" value="Genomic_DNA"/>
</dbReference>
<evidence type="ECO:0000313" key="1">
    <source>
        <dbReference type="EMBL" id="MDV6310268.1"/>
    </source>
</evidence>